<dbReference type="PANTHER" id="PTHR12125">
    <property type="entry name" value="F-BOX ONLY PROTEIN 6-LIKE PROTEIN"/>
    <property type="match status" value="1"/>
</dbReference>
<sequence>MKNAALSNDLWRNRFRDLPEEFRAFVESRRLYPWLWHALYHTNLLSNVNWGNITGHNNWLMNSSGWRVTLHGGHGWQAESPPQATPPLDVKPLPRLGAAPINTAGALASSYLWCEVMQAVDVHMELQKRGMSHACAEAYLDGGPELTFAVWCGGRNDCASIAKIMVVLDSGEDVLPPYTGRADFPWQRTAITHWESGPIDLTPQNNAWKLATHTFKGYPAGVRRALIVLRGKDEPFWAGWYGAKFAAPELHFGGSRWSDGAEPLKGNT</sequence>
<dbReference type="InterPro" id="IPR039752">
    <property type="entry name" value="F-box_only"/>
</dbReference>
<dbReference type="InterPro" id="IPR007397">
    <property type="entry name" value="F-box-assoc_dom"/>
</dbReference>
<dbReference type="Gene3D" id="2.60.120.260">
    <property type="entry name" value="Galactose-binding domain-like"/>
    <property type="match status" value="1"/>
</dbReference>
<proteinExistence type="predicted"/>
<dbReference type="EMBL" id="CAXHTA020000009">
    <property type="protein sequence ID" value="CAL5223908.1"/>
    <property type="molecule type" value="Genomic_DNA"/>
</dbReference>
<gene>
    <name evidence="2" type="primary">g6505</name>
    <name evidence="2" type="ORF">VP750_LOCUS5567</name>
</gene>
<dbReference type="PROSITE" id="PS51114">
    <property type="entry name" value="FBA"/>
    <property type="match status" value="1"/>
</dbReference>
<dbReference type="InterPro" id="IPR008979">
    <property type="entry name" value="Galactose-bd-like_sf"/>
</dbReference>
<feature type="domain" description="FBA" evidence="1">
    <location>
        <begin position="42"/>
        <end position="254"/>
    </location>
</feature>
<evidence type="ECO:0000259" key="1">
    <source>
        <dbReference type="PROSITE" id="PS51114"/>
    </source>
</evidence>
<dbReference type="Proteomes" id="UP001497392">
    <property type="component" value="Unassembled WGS sequence"/>
</dbReference>
<protein>
    <submittedName>
        <fullName evidence="2">G6505 protein</fullName>
    </submittedName>
</protein>
<reference evidence="2 3" key="1">
    <citation type="submission" date="2024-06" db="EMBL/GenBank/DDBJ databases">
        <authorList>
            <person name="Kraege A."/>
            <person name="Thomma B."/>
        </authorList>
    </citation>
    <scope>NUCLEOTIDE SEQUENCE [LARGE SCALE GENOMIC DNA]</scope>
</reference>
<dbReference type="PANTHER" id="PTHR12125:SF5">
    <property type="entry name" value="F-BOX DOMAIN-CONTAINING PROTEIN"/>
    <property type="match status" value="1"/>
</dbReference>
<name>A0ABP1FVI8_9CHLO</name>
<keyword evidence="3" id="KW-1185">Reference proteome</keyword>
<comment type="caution">
    <text evidence="2">The sequence shown here is derived from an EMBL/GenBank/DDBJ whole genome shotgun (WGS) entry which is preliminary data.</text>
</comment>
<dbReference type="Pfam" id="PF04300">
    <property type="entry name" value="FBA"/>
    <property type="match status" value="1"/>
</dbReference>
<accession>A0ABP1FVI8</accession>
<evidence type="ECO:0000313" key="3">
    <source>
        <dbReference type="Proteomes" id="UP001497392"/>
    </source>
</evidence>
<dbReference type="SUPFAM" id="SSF49785">
    <property type="entry name" value="Galactose-binding domain-like"/>
    <property type="match status" value="1"/>
</dbReference>
<organism evidence="2 3">
    <name type="scientific">Coccomyxa viridis</name>
    <dbReference type="NCBI Taxonomy" id="1274662"/>
    <lineage>
        <taxon>Eukaryota</taxon>
        <taxon>Viridiplantae</taxon>
        <taxon>Chlorophyta</taxon>
        <taxon>core chlorophytes</taxon>
        <taxon>Trebouxiophyceae</taxon>
        <taxon>Trebouxiophyceae incertae sedis</taxon>
        <taxon>Coccomyxaceae</taxon>
        <taxon>Coccomyxa</taxon>
    </lineage>
</organism>
<evidence type="ECO:0000313" key="2">
    <source>
        <dbReference type="EMBL" id="CAL5223908.1"/>
    </source>
</evidence>
<dbReference type="SMART" id="SM01198">
    <property type="entry name" value="FBA"/>
    <property type="match status" value="1"/>
</dbReference>